<accession>A0AAU7CKB1</accession>
<dbReference type="Gene3D" id="2.170.16.10">
    <property type="entry name" value="Hedgehog/Intein (Hint) domain"/>
    <property type="match status" value="1"/>
</dbReference>
<organism evidence="2">
    <name type="scientific">Singulisphaera sp. Ch08</name>
    <dbReference type="NCBI Taxonomy" id="3120278"/>
    <lineage>
        <taxon>Bacteria</taxon>
        <taxon>Pseudomonadati</taxon>
        <taxon>Planctomycetota</taxon>
        <taxon>Planctomycetia</taxon>
        <taxon>Isosphaerales</taxon>
        <taxon>Isosphaeraceae</taxon>
        <taxon>Singulisphaera</taxon>
    </lineage>
</organism>
<dbReference type="InterPro" id="IPR036844">
    <property type="entry name" value="Hint_dom_sf"/>
</dbReference>
<dbReference type="AlphaFoldDB" id="A0AAU7CKB1"/>
<protein>
    <submittedName>
        <fullName evidence="2">Polymorphic toxin-type HINT domain-containing protein</fullName>
    </submittedName>
</protein>
<dbReference type="RefSeq" id="WP_406698287.1">
    <property type="nucleotide sequence ID" value="NZ_CP155447.1"/>
</dbReference>
<dbReference type="EMBL" id="CP155447">
    <property type="protein sequence ID" value="XBH05465.1"/>
    <property type="molecule type" value="Genomic_DNA"/>
</dbReference>
<dbReference type="CDD" id="cd00081">
    <property type="entry name" value="Hint"/>
    <property type="match status" value="1"/>
</dbReference>
<dbReference type="SUPFAM" id="SSF48371">
    <property type="entry name" value="ARM repeat"/>
    <property type="match status" value="1"/>
</dbReference>
<dbReference type="Pfam" id="PF13646">
    <property type="entry name" value="HEAT_2"/>
    <property type="match status" value="1"/>
</dbReference>
<dbReference type="InterPro" id="IPR016024">
    <property type="entry name" value="ARM-type_fold"/>
</dbReference>
<proteinExistence type="predicted"/>
<dbReference type="InterPro" id="IPR011989">
    <property type="entry name" value="ARM-like"/>
</dbReference>
<name>A0AAU7CKB1_9BACT</name>
<feature type="region of interest" description="Disordered" evidence="1">
    <location>
        <begin position="694"/>
        <end position="716"/>
    </location>
</feature>
<dbReference type="InterPro" id="IPR011990">
    <property type="entry name" value="TPR-like_helical_dom_sf"/>
</dbReference>
<evidence type="ECO:0000313" key="2">
    <source>
        <dbReference type="EMBL" id="XBH05465.1"/>
    </source>
</evidence>
<dbReference type="SUPFAM" id="SSF51294">
    <property type="entry name" value="Hedgehog/intein (Hint) domain"/>
    <property type="match status" value="1"/>
</dbReference>
<sequence length="716" mass="77668">MMLAPILVGSVLLLAVNGDQDIRGADIDDYAAASANVGRDPDAHVRLALWCEIHGLQAERLKHLAIAVIANPRHSMARGLMGLVDYRGRWQRPESIGEKVKNDALLAEYRDRRAKTKDDPDGQWSLALWCDEQGLKAEAVAHFTAVVMRDPKRDAAWRRLGFKKQGHRWVTEARLAEEKAVVDRQKQADRHWSPLLVKWRDGLGGKNAKRRAEAEMSLAEISDPGAVPALWAVFATGNAEHQAVAVRVLGRIDAPAASRALAMLAGFSDSAEVRRTATETLKRRDPREYANILIGLLRDPVQYKTQRVGGPGMPGTLFIAGERKNIQRQYVPPPMPRLNFFDPSAMDLLTYDANGLPMVVRGMGTSGVVVPTGPYGYVAFGDAARNVGSTSSESNVVQKLLSDPGNAAATLSAANAQNKPNPLERSRMLAAQGLSAPGPNPAGNTILLGQAMLETQNAAASLQQQLEADVAALEQSNAETREQNGRISGLLNEATGQDLAATPSAWQGWWIDQLGYSQKSRYEQPKPTFVEVVSRPLPPVAGFDDNSDGYVRRISCFGAGTPVHTLSGIQPIESLNEGDQVLTQNMKTGALGYKPILVVHRNPPSPTYRIALGDETVISSYFHRFWKAGQGWIMARDLTVGDKVRTLGGLVRVQSIATSDVQPVFNLDVADDADFFVGRQGALVHDNTVPDFRQTPFDASPGSLETTAAAASPVSR</sequence>
<evidence type="ECO:0000256" key="1">
    <source>
        <dbReference type="SAM" id="MobiDB-lite"/>
    </source>
</evidence>
<dbReference type="Pfam" id="PF07591">
    <property type="entry name" value="PT-HINT"/>
    <property type="match status" value="1"/>
</dbReference>
<gene>
    <name evidence="2" type="ORF">V5E97_05450</name>
</gene>
<dbReference type="Gene3D" id="1.25.10.10">
    <property type="entry name" value="Leucine-rich Repeat Variant"/>
    <property type="match status" value="1"/>
</dbReference>
<dbReference type="Gene3D" id="1.25.40.10">
    <property type="entry name" value="Tetratricopeptide repeat domain"/>
    <property type="match status" value="1"/>
</dbReference>
<reference evidence="2" key="1">
    <citation type="submission" date="2024-05" db="EMBL/GenBank/DDBJ databases">
        <title>Planctomycetes of the genus Singulisphaera possess chitinolytic capabilities.</title>
        <authorList>
            <person name="Ivanova A."/>
        </authorList>
    </citation>
    <scope>NUCLEOTIDE SEQUENCE</scope>
    <source>
        <strain evidence="2">Ch08T</strain>
    </source>
</reference>